<sequence>MQKPYLHNLTSLRGIAAILVAILHFHFFMTPVASGNTAHVIDKFYLMVDLFFILSGFIMCYVYNDSFINGIEKRSYKNFLIARLARIYPLHVVTIGAEVLVFLSLLSKVGYDNLGPFKQHLYRLDGILVQLGFLQTVGIFNFDTWNAPAWSLSAEWWAYVLFPFLFIVFSKLKGFKQFLPIVIAIIGWILIEFVLSAKEPFMDFPLNPNKRTLDVNWHYGTLRGIVGFICGMGIWLVFEKLKFKPVLGNGWTLVVTGTLVIISMMLGWYDVISVFLLGTIILISAYGSKNMDRFYAFPILTKLGNWSFSIYIWHNVIIHVILIPFNNVGTNPKKAFQTYTQDIPSFLSLIAFLLITSLVGWLSFKFIERPTRQWIKRRFSS</sequence>
<accession>A0A5D0IYV6</accession>
<feature type="transmembrane region" description="Helical" evidence="1">
    <location>
        <begin position="268"/>
        <end position="287"/>
    </location>
</feature>
<evidence type="ECO:0000256" key="1">
    <source>
        <dbReference type="SAM" id="Phobius"/>
    </source>
</evidence>
<gene>
    <name evidence="3" type="ORF">FUA24_04450</name>
</gene>
<feature type="transmembrane region" description="Helical" evidence="1">
    <location>
        <begin position="44"/>
        <end position="63"/>
    </location>
</feature>
<proteinExistence type="predicted"/>
<feature type="domain" description="Acyltransferase 3" evidence="2">
    <location>
        <begin position="8"/>
        <end position="361"/>
    </location>
</feature>
<comment type="caution">
    <text evidence="3">The sequence shown here is derived from an EMBL/GenBank/DDBJ whole genome shotgun (WGS) entry which is preliminary data.</text>
</comment>
<evidence type="ECO:0000313" key="4">
    <source>
        <dbReference type="Proteomes" id="UP000323930"/>
    </source>
</evidence>
<feature type="transmembrane region" description="Helical" evidence="1">
    <location>
        <begin position="245"/>
        <end position="262"/>
    </location>
</feature>
<feature type="transmembrane region" description="Helical" evidence="1">
    <location>
        <begin position="179"/>
        <end position="197"/>
    </location>
</feature>
<reference evidence="3 4" key="1">
    <citation type="submission" date="2019-08" db="EMBL/GenBank/DDBJ databases">
        <title>Seonamhaeicola sediminis sp. nov., isolated from marine sediment.</title>
        <authorList>
            <person name="Cao W.R."/>
        </authorList>
    </citation>
    <scope>NUCLEOTIDE SEQUENCE [LARGE SCALE GENOMIC DNA]</scope>
    <source>
        <strain evidence="3 4">B011</strain>
    </source>
</reference>
<dbReference type="InterPro" id="IPR050879">
    <property type="entry name" value="Acyltransferase_3"/>
</dbReference>
<dbReference type="RefSeq" id="WP_148540206.1">
    <property type="nucleotide sequence ID" value="NZ_VSDQ01000332.1"/>
</dbReference>
<dbReference type="Proteomes" id="UP000323930">
    <property type="component" value="Unassembled WGS sequence"/>
</dbReference>
<keyword evidence="1" id="KW-0472">Membrane</keyword>
<feature type="transmembrane region" description="Helical" evidence="1">
    <location>
        <begin position="346"/>
        <end position="367"/>
    </location>
</feature>
<dbReference type="GO" id="GO:0000271">
    <property type="term" value="P:polysaccharide biosynthetic process"/>
    <property type="evidence" value="ECO:0007669"/>
    <property type="project" value="TreeGrafter"/>
</dbReference>
<dbReference type="OrthoDB" id="9796461at2"/>
<name>A0A5D0IYV6_9FLAO</name>
<feature type="transmembrane region" description="Helical" evidence="1">
    <location>
        <begin position="308"/>
        <end position="326"/>
    </location>
</feature>
<dbReference type="AlphaFoldDB" id="A0A5D0IYV6"/>
<organism evidence="3 4">
    <name type="scientific">Seonamhaeicola marinus</name>
    <dbReference type="NCBI Taxonomy" id="1912246"/>
    <lineage>
        <taxon>Bacteria</taxon>
        <taxon>Pseudomonadati</taxon>
        <taxon>Bacteroidota</taxon>
        <taxon>Flavobacteriia</taxon>
        <taxon>Flavobacteriales</taxon>
        <taxon>Flavobacteriaceae</taxon>
    </lineage>
</organism>
<keyword evidence="3" id="KW-0012">Acyltransferase</keyword>
<feature type="transmembrane region" description="Helical" evidence="1">
    <location>
        <begin position="156"/>
        <end position="172"/>
    </location>
</feature>
<dbReference type="PANTHER" id="PTHR23028:SF53">
    <property type="entry name" value="ACYL_TRANSF_3 DOMAIN-CONTAINING PROTEIN"/>
    <property type="match status" value="1"/>
</dbReference>
<dbReference type="GO" id="GO:0016020">
    <property type="term" value="C:membrane"/>
    <property type="evidence" value="ECO:0007669"/>
    <property type="project" value="TreeGrafter"/>
</dbReference>
<dbReference type="Pfam" id="PF01757">
    <property type="entry name" value="Acyl_transf_3"/>
    <property type="match status" value="1"/>
</dbReference>
<protein>
    <submittedName>
        <fullName evidence="3">Acyltransferase</fullName>
    </submittedName>
</protein>
<feature type="transmembrane region" description="Helical" evidence="1">
    <location>
        <begin position="84"/>
        <end position="106"/>
    </location>
</feature>
<feature type="transmembrane region" description="Helical" evidence="1">
    <location>
        <begin position="12"/>
        <end position="32"/>
    </location>
</feature>
<evidence type="ECO:0000259" key="2">
    <source>
        <dbReference type="Pfam" id="PF01757"/>
    </source>
</evidence>
<keyword evidence="4" id="KW-1185">Reference proteome</keyword>
<dbReference type="EMBL" id="VSDQ01000332">
    <property type="protein sequence ID" value="TYA86782.1"/>
    <property type="molecule type" value="Genomic_DNA"/>
</dbReference>
<dbReference type="InterPro" id="IPR002656">
    <property type="entry name" value="Acyl_transf_3_dom"/>
</dbReference>
<keyword evidence="3" id="KW-0808">Transferase</keyword>
<dbReference type="GO" id="GO:0016747">
    <property type="term" value="F:acyltransferase activity, transferring groups other than amino-acyl groups"/>
    <property type="evidence" value="ECO:0007669"/>
    <property type="project" value="InterPro"/>
</dbReference>
<feature type="transmembrane region" description="Helical" evidence="1">
    <location>
        <begin position="217"/>
        <end position="238"/>
    </location>
</feature>
<dbReference type="PANTHER" id="PTHR23028">
    <property type="entry name" value="ACETYLTRANSFERASE"/>
    <property type="match status" value="1"/>
</dbReference>
<keyword evidence="1" id="KW-1133">Transmembrane helix</keyword>
<evidence type="ECO:0000313" key="3">
    <source>
        <dbReference type="EMBL" id="TYA86782.1"/>
    </source>
</evidence>
<keyword evidence="1" id="KW-0812">Transmembrane</keyword>